<feature type="region of interest" description="Disordered" evidence="1">
    <location>
        <begin position="1"/>
        <end position="58"/>
    </location>
</feature>
<proteinExistence type="predicted"/>
<dbReference type="AlphaFoldDB" id="A0AAN7Q4P3"/>
<organism evidence="2 3">
    <name type="scientific">Aquatica leii</name>
    <dbReference type="NCBI Taxonomy" id="1421715"/>
    <lineage>
        <taxon>Eukaryota</taxon>
        <taxon>Metazoa</taxon>
        <taxon>Ecdysozoa</taxon>
        <taxon>Arthropoda</taxon>
        <taxon>Hexapoda</taxon>
        <taxon>Insecta</taxon>
        <taxon>Pterygota</taxon>
        <taxon>Neoptera</taxon>
        <taxon>Endopterygota</taxon>
        <taxon>Coleoptera</taxon>
        <taxon>Polyphaga</taxon>
        <taxon>Elateriformia</taxon>
        <taxon>Elateroidea</taxon>
        <taxon>Lampyridae</taxon>
        <taxon>Luciolinae</taxon>
        <taxon>Aquatica</taxon>
    </lineage>
</organism>
<dbReference type="Proteomes" id="UP001353858">
    <property type="component" value="Unassembled WGS sequence"/>
</dbReference>
<sequence length="233" mass="25956">MLNYDSSFPVLSNNSKISSDGTNIQPEVNDAGNKQPFPSEEMPTHSRSSIDPVPPPRIKKSRVVRPLTKQNELLQKACALLELADTPQNNVPSIALAWGEKLLSLEPQQKNFAEKAINDILFEASLGTLNRNSVKINEEYTPNPPLLQNFYYHNTESSSSRSTQIFSPPPTSHQNILEISVNNSSSRSVNSPAPILHELKESSQIPSCSTTVHNYAEETNELYFSRFGYNVVK</sequence>
<gene>
    <name evidence="2" type="ORF">RN001_001905</name>
</gene>
<evidence type="ECO:0000313" key="3">
    <source>
        <dbReference type="Proteomes" id="UP001353858"/>
    </source>
</evidence>
<protein>
    <submittedName>
        <fullName evidence="2">Uncharacterized protein</fullName>
    </submittedName>
</protein>
<accession>A0AAN7Q4P3</accession>
<name>A0AAN7Q4P3_9COLE</name>
<dbReference type="EMBL" id="JARPUR010000001">
    <property type="protein sequence ID" value="KAK4885634.1"/>
    <property type="molecule type" value="Genomic_DNA"/>
</dbReference>
<feature type="compositionally biased region" description="Polar residues" evidence="1">
    <location>
        <begin position="1"/>
        <end position="26"/>
    </location>
</feature>
<comment type="caution">
    <text evidence="2">The sequence shown here is derived from an EMBL/GenBank/DDBJ whole genome shotgun (WGS) entry which is preliminary data.</text>
</comment>
<keyword evidence="3" id="KW-1185">Reference proteome</keyword>
<evidence type="ECO:0000256" key="1">
    <source>
        <dbReference type="SAM" id="MobiDB-lite"/>
    </source>
</evidence>
<evidence type="ECO:0000313" key="2">
    <source>
        <dbReference type="EMBL" id="KAK4885634.1"/>
    </source>
</evidence>
<reference evidence="3" key="1">
    <citation type="submission" date="2023-01" db="EMBL/GenBank/DDBJ databases">
        <title>Key to firefly adult light organ development and bioluminescence: homeobox transcription factors regulate luciferase expression and transportation to peroxisome.</title>
        <authorList>
            <person name="Fu X."/>
        </authorList>
    </citation>
    <scope>NUCLEOTIDE SEQUENCE [LARGE SCALE GENOMIC DNA]</scope>
</reference>